<evidence type="ECO:0000256" key="8">
    <source>
        <dbReference type="ARBA" id="ARBA00023136"/>
    </source>
</evidence>
<dbReference type="InterPro" id="IPR002938">
    <property type="entry name" value="FAD-bd"/>
</dbReference>
<sequence length="989" mass="110002">MGFDQAKIAIVGGGLGGMSFANAALHVGLTNIDLYEQAAQFTEVGAGVNITRNANRILDAYGLKDSMLWKSSRNPPCYMEYRNYKSGDYLGQIDEFGEPPSRQIHRAHLLDVLKERIPESTLHTGKMLRSIAYTGSEYQLTFEDDSVATATVIIGCDGIKSVVRQHLAITDSPIYSGQVVYRGYVQYEDLSTEAAAIFRKTVIYRGHRKHILTLPIGNDESNTARIGVIAFMTESLDQWKSESWMATAPIDDLHEHVKDWAEPIQELIEGLRKSSSDGKMLKQALYVRSPVETWFHVEESNPSHGIVLLGDSVHSTLPHQGQGTCMAIESGITLSTILRMWKAGDDLRPAFQLYQDIRKPRTDTVTKTSYEAGKLASADLPDGFTENFRPDLLKERMKWIMEADILEEVYRKGAPYFGVHVHSTSAAEVQCSTDTTVLAPDRGATSMRVPLILIDRYRHNAWFPTSSRTPCPYTIATSLDSTMATLEISDEKKPVDLGEPLKIESLGDNDDRDMARMGKKQEFQRNFNWISSFVALNNFQMLVDGGTSGMFWSYCWVVVGQFFIVLSLAEMSSMAPTAGGHYHWVSEFASRKYQKILSYASGWLSSLCWQSFVASDCMFAAQLLMALAQINDPNFVIKNWYTALLSILIATIVTSVNVWGAKKLALLENVFVALHVASYFVVLITICVTSPKNDAKEVFTTFTDNGGNYPLMGLAVMVGQVPAMWNVLASDAVAHLSEEVRNASEVTPKTMFWAYMLNIPLAFGMLIAFLFCMTDVATATTEAFPFVWILQNSLSKAGAQAITAIMFILVTMIAVSCFASTSRQLFAFARDDGMPFSTWMKKVNPRLTVAANSCFVTWGYSVVMSLVYLGSPIAFNAIISLAIVALMATYAISIGCVLWRRLTLPETLPPVFWSLRRWGVAVNGIGLAYAIFAFFWAFWPIYWKPNAQEMNFAIVLFAGVMLISAVNYFVSAHRKYKGPVATCEGRQEG</sequence>
<feature type="transmembrane region" description="Helical" evidence="9">
    <location>
        <begin position="549"/>
        <end position="569"/>
    </location>
</feature>
<dbReference type="GO" id="GO:0022857">
    <property type="term" value="F:transmembrane transporter activity"/>
    <property type="evidence" value="ECO:0007669"/>
    <property type="project" value="InterPro"/>
</dbReference>
<evidence type="ECO:0000256" key="4">
    <source>
        <dbReference type="ARBA" id="ARBA00022692"/>
    </source>
</evidence>
<evidence type="ECO:0000313" key="11">
    <source>
        <dbReference type="EMBL" id="KIV82153.1"/>
    </source>
</evidence>
<dbReference type="GO" id="GO:0016020">
    <property type="term" value="C:membrane"/>
    <property type="evidence" value="ECO:0007669"/>
    <property type="project" value="UniProtKB-SubCell"/>
</dbReference>
<dbReference type="PANTHER" id="PTHR45649:SF4">
    <property type="entry name" value="TRANSPORTER, PUTATIVE (EUROFUNG)-RELATED"/>
    <property type="match status" value="1"/>
</dbReference>
<dbReference type="SUPFAM" id="SSF54373">
    <property type="entry name" value="FAD-linked reductases, C-terminal domain"/>
    <property type="match status" value="1"/>
</dbReference>
<evidence type="ECO:0000256" key="9">
    <source>
        <dbReference type="SAM" id="Phobius"/>
    </source>
</evidence>
<organism evidence="11 12">
    <name type="scientific">Exophiala sideris</name>
    <dbReference type="NCBI Taxonomy" id="1016849"/>
    <lineage>
        <taxon>Eukaryota</taxon>
        <taxon>Fungi</taxon>
        <taxon>Dikarya</taxon>
        <taxon>Ascomycota</taxon>
        <taxon>Pezizomycotina</taxon>
        <taxon>Eurotiomycetes</taxon>
        <taxon>Chaetothyriomycetidae</taxon>
        <taxon>Chaetothyriales</taxon>
        <taxon>Herpotrichiellaceae</taxon>
        <taxon>Exophiala</taxon>
    </lineage>
</organism>
<keyword evidence="4 9" id="KW-0812">Transmembrane</keyword>
<gene>
    <name evidence="11" type="ORF">PV11_04281</name>
</gene>
<evidence type="ECO:0000256" key="5">
    <source>
        <dbReference type="ARBA" id="ARBA00022827"/>
    </source>
</evidence>
<dbReference type="STRING" id="1016849.A0A0D1Z5M1"/>
<dbReference type="Gene3D" id="1.20.1740.10">
    <property type="entry name" value="Amino acid/polyamine transporter I"/>
    <property type="match status" value="1"/>
</dbReference>
<accession>A0A0D1Z5M1</accession>
<proteinExistence type="predicted"/>
<evidence type="ECO:0000256" key="6">
    <source>
        <dbReference type="ARBA" id="ARBA00022989"/>
    </source>
</evidence>
<dbReference type="HOGENOM" id="CLU_301877_0_0_1"/>
<dbReference type="Gene3D" id="3.50.50.60">
    <property type="entry name" value="FAD/NAD(P)-binding domain"/>
    <property type="match status" value="1"/>
</dbReference>
<dbReference type="EMBL" id="KN846952">
    <property type="protein sequence ID" value="KIV82153.1"/>
    <property type="molecule type" value="Genomic_DNA"/>
</dbReference>
<reference evidence="11 12" key="1">
    <citation type="submission" date="2015-01" db="EMBL/GenBank/DDBJ databases">
        <title>The Genome Sequence of Exophiala sideris CBS121828.</title>
        <authorList>
            <consortium name="The Broad Institute Genomics Platform"/>
            <person name="Cuomo C."/>
            <person name="de Hoog S."/>
            <person name="Gorbushina A."/>
            <person name="Stielow B."/>
            <person name="Teixiera M."/>
            <person name="Abouelleil A."/>
            <person name="Chapman S.B."/>
            <person name="Priest M."/>
            <person name="Young S.K."/>
            <person name="Wortman J."/>
            <person name="Nusbaum C."/>
            <person name="Birren B."/>
        </authorList>
    </citation>
    <scope>NUCLEOTIDE SEQUENCE [LARGE SCALE GENOMIC DNA]</scope>
    <source>
        <strain evidence="11 12">CBS 121828</strain>
    </source>
</reference>
<name>A0A0D1Z5M1_9EURO</name>
<dbReference type="Pfam" id="PF13520">
    <property type="entry name" value="AA_permease_2"/>
    <property type="match status" value="1"/>
</dbReference>
<feature type="transmembrane region" description="Helical" evidence="9">
    <location>
        <begin position="640"/>
        <end position="659"/>
    </location>
</feature>
<feature type="transmembrane region" description="Helical" evidence="9">
    <location>
        <begin position="797"/>
        <end position="820"/>
    </location>
</feature>
<dbReference type="AlphaFoldDB" id="A0A0D1Z5M1"/>
<dbReference type="Proteomes" id="UP000053599">
    <property type="component" value="Unassembled WGS sequence"/>
</dbReference>
<dbReference type="InterPro" id="IPR002293">
    <property type="entry name" value="AA/rel_permease1"/>
</dbReference>
<feature type="transmembrane region" description="Helical" evidence="9">
    <location>
        <begin position="951"/>
        <end position="970"/>
    </location>
</feature>
<evidence type="ECO:0000256" key="1">
    <source>
        <dbReference type="ARBA" id="ARBA00004141"/>
    </source>
</evidence>
<evidence type="ECO:0000259" key="10">
    <source>
        <dbReference type="Pfam" id="PF01494"/>
    </source>
</evidence>
<keyword evidence="8 9" id="KW-0472">Membrane</keyword>
<keyword evidence="2" id="KW-0813">Transport</keyword>
<dbReference type="GO" id="GO:0071949">
    <property type="term" value="F:FAD binding"/>
    <property type="evidence" value="ECO:0007669"/>
    <property type="project" value="InterPro"/>
</dbReference>
<feature type="transmembrane region" description="Helical" evidence="9">
    <location>
        <begin position="755"/>
        <end position="777"/>
    </location>
</feature>
<dbReference type="InterPro" id="IPR036188">
    <property type="entry name" value="FAD/NAD-bd_sf"/>
</dbReference>
<protein>
    <recommendedName>
        <fullName evidence="10">FAD-binding domain-containing protein</fullName>
    </recommendedName>
</protein>
<dbReference type="GO" id="GO:0016491">
    <property type="term" value="F:oxidoreductase activity"/>
    <property type="evidence" value="ECO:0007669"/>
    <property type="project" value="UniProtKB-KW"/>
</dbReference>
<evidence type="ECO:0000256" key="2">
    <source>
        <dbReference type="ARBA" id="ARBA00022448"/>
    </source>
</evidence>
<evidence type="ECO:0000313" key="12">
    <source>
        <dbReference type="Proteomes" id="UP000053599"/>
    </source>
</evidence>
<keyword evidence="5" id="KW-0274">FAD</keyword>
<feature type="transmembrane region" description="Helical" evidence="9">
    <location>
        <begin position="711"/>
        <end position="734"/>
    </location>
</feature>
<feature type="transmembrane region" description="Helical" evidence="9">
    <location>
        <begin position="671"/>
        <end position="691"/>
    </location>
</feature>
<keyword evidence="3" id="KW-0285">Flavoprotein</keyword>
<dbReference type="Pfam" id="PF01494">
    <property type="entry name" value="FAD_binding_3"/>
    <property type="match status" value="1"/>
</dbReference>
<dbReference type="OrthoDB" id="3257095at2759"/>
<keyword evidence="6 9" id="KW-1133">Transmembrane helix</keyword>
<evidence type="ECO:0000256" key="7">
    <source>
        <dbReference type="ARBA" id="ARBA00023002"/>
    </source>
</evidence>
<keyword evidence="7" id="KW-0560">Oxidoreductase</keyword>
<feature type="transmembrane region" description="Helical" evidence="9">
    <location>
        <begin position="875"/>
        <end position="899"/>
    </location>
</feature>
<feature type="transmembrane region" description="Helical" evidence="9">
    <location>
        <begin position="600"/>
        <end position="628"/>
    </location>
</feature>
<feature type="transmembrane region" description="Helical" evidence="9">
    <location>
        <begin position="920"/>
        <end position="939"/>
    </location>
</feature>
<dbReference type="PRINTS" id="PR00420">
    <property type="entry name" value="RNGMNOXGNASE"/>
</dbReference>
<evidence type="ECO:0000256" key="3">
    <source>
        <dbReference type="ARBA" id="ARBA00022630"/>
    </source>
</evidence>
<dbReference type="PANTHER" id="PTHR45649">
    <property type="entry name" value="AMINO-ACID PERMEASE BAT1"/>
    <property type="match status" value="1"/>
</dbReference>
<feature type="domain" description="FAD-binding" evidence="10">
    <location>
        <begin position="6"/>
        <end position="367"/>
    </location>
</feature>
<dbReference type="SUPFAM" id="SSF51905">
    <property type="entry name" value="FAD/NAD(P)-binding domain"/>
    <property type="match status" value="1"/>
</dbReference>
<feature type="transmembrane region" description="Helical" evidence="9">
    <location>
        <begin position="849"/>
        <end position="869"/>
    </location>
</feature>
<comment type="subcellular location">
    <subcellularLocation>
        <location evidence="1">Membrane</location>
        <topology evidence="1">Multi-pass membrane protein</topology>
    </subcellularLocation>
</comment>